<proteinExistence type="predicted"/>
<organism evidence="1 2">
    <name type="scientific">Streptomyces capillispiralis</name>
    <dbReference type="NCBI Taxonomy" id="68182"/>
    <lineage>
        <taxon>Bacteria</taxon>
        <taxon>Bacillati</taxon>
        <taxon>Actinomycetota</taxon>
        <taxon>Actinomycetes</taxon>
        <taxon>Kitasatosporales</taxon>
        <taxon>Streptomycetaceae</taxon>
        <taxon>Streptomyces</taxon>
    </lineage>
</organism>
<dbReference type="EMBL" id="VIWV01000002">
    <property type="protein sequence ID" value="TWF73995.1"/>
    <property type="molecule type" value="Genomic_DNA"/>
</dbReference>
<evidence type="ECO:0000313" key="2">
    <source>
        <dbReference type="Proteomes" id="UP000316603"/>
    </source>
</evidence>
<accession>A0A561SGJ4</accession>
<reference evidence="1 2" key="1">
    <citation type="submission" date="2019-06" db="EMBL/GenBank/DDBJ databases">
        <title>Sequencing the genomes of 1000 actinobacteria strains.</title>
        <authorList>
            <person name="Klenk H.-P."/>
        </authorList>
    </citation>
    <scope>NUCLEOTIDE SEQUENCE [LARGE SCALE GENOMIC DNA]</scope>
    <source>
        <strain evidence="1 2">DSM 41695</strain>
    </source>
</reference>
<gene>
    <name evidence="1" type="ORF">FHX78_1227</name>
</gene>
<name>A0A561SGJ4_9ACTN</name>
<dbReference type="AlphaFoldDB" id="A0A561SGJ4"/>
<comment type="caution">
    <text evidence="1">The sequence shown here is derived from an EMBL/GenBank/DDBJ whole genome shotgun (WGS) entry which is preliminary data.</text>
</comment>
<sequence>MLRAVADVEWACAAPPEARDEAVEVPQHAVSAYTESDAGPDCVVGGVVLLPGIARFDHLTLAR</sequence>
<dbReference type="Proteomes" id="UP000316603">
    <property type="component" value="Unassembled WGS sequence"/>
</dbReference>
<protein>
    <submittedName>
        <fullName evidence="1">Uncharacterized protein</fullName>
    </submittedName>
</protein>
<keyword evidence="2" id="KW-1185">Reference proteome</keyword>
<evidence type="ECO:0000313" key="1">
    <source>
        <dbReference type="EMBL" id="TWF73995.1"/>
    </source>
</evidence>